<dbReference type="GO" id="GO:0004180">
    <property type="term" value="F:carboxypeptidase activity"/>
    <property type="evidence" value="ECO:0007669"/>
    <property type="project" value="UniProtKB-ARBA"/>
</dbReference>
<dbReference type="KEGG" id="slac:SKTS_29090"/>
<dbReference type="AlphaFoldDB" id="A0A6F8VDX5"/>
<keyword evidence="3" id="KW-0808">Transferase</keyword>
<dbReference type="SUPFAM" id="SSF141523">
    <property type="entry name" value="L,D-transpeptidase catalytic domain-like"/>
    <property type="match status" value="1"/>
</dbReference>
<dbReference type="InterPro" id="IPR005490">
    <property type="entry name" value="LD_TPept_cat_dom"/>
</dbReference>
<dbReference type="InterPro" id="IPR038063">
    <property type="entry name" value="Transpep_catalytic_dom"/>
</dbReference>
<dbReference type="PANTHER" id="PTHR36699">
    <property type="entry name" value="LD-TRANSPEPTIDASE"/>
    <property type="match status" value="1"/>
</dbReference>
<dbReference type="Gene3D" id="2.40.440.10">
    <property type="entry name" value="L,D-transpeptidase catalytic domain-like"/>
    <property type="match status" value="1"/>
</dbReference>
<keyword evidence="6 7" id="KW-0961">Cell wall biogenesis/degradation</keyword>
<evidence type="ECO:0000313" key="10">
    <source>
        <dbReference type="Proteomes" id="UP000502260"/>
    </source>
</evidence>
<feature type="active site" description="Proton donor/acceptor" evidence="7">
    <location>
        <position position="248"/>
    </location>
</feature>
<evidence type="ECO:0000256" key="4">
    <source>
        <dbReference type="ARBA" id="ARBA00022960"/>
    </source>
</evidence>
<dbReference type="Proteomes" id="UP000502260">
    <property type="component" value="Chromosome"/>
</dbReference>
<evidence type="ECO:0000256" key="7">
    <source>
        <dbReference type="PROSITE-ProRule" id="PRU01373"/>
    </source>
</evidence>
<evidence type="ECO:0000256" key="1">
    <source>
        <dbReference type="ARBA" id="ARBA00004752"/>
    </source>
</evidence>
<dbReference type="PROSITE" id="PS52029">
    <property type="entry name" value="LD_TPASE"/>
    <property type="match status" value="1"/>
</dbReference>
<keyword evidence="4 7" id="KW-0133">Cell shape</keyword>
<dbReference type="EMBL" id="AP022853">
    <property type="protein sequence ID" value="BCB28023.1"/>
    <property type="molecule type" value="Genomic_DNA"/>
</dbReference>
<keyword evidence="5 7" id="KW-0573">Peptidoglycan synthesis</keyword>
<name>A0A6F8VDX5_9PROT</name>
<dbReference type="InterPro" id="IPR032710">
    <property type="entry name" value="NTF2-like_dom_sf"/>
</dbReference>
<dbReference type="Pfam" id="PF24125">
    <property type="entry name" value="Cds6_C"/>
    <property type="match status" value="1"/>
</dbReference>
<feature type="active site" description="Nucleophile" evidence="7">
    <location>
        <position position="265"/>
    </location>
</feature>
<feature type="domain" description="L,D-TPase catalytic" evidence="8">
    <location>
        <begin position="155"/>
        <end position="290"/>
    </location>
</feature>
<evidence type="ECO:0000256" key="3">
    <source>
        <dbReference type="ARBA" id="ARBA00022679"/>
    </source>
</evidence>
<evidence type="ECO:0000313" key="9">
    <source>
        <dbReference type="EMBL" id="BCB28023.1"/>
    </source>
</evidence>
<dbReference type="InterPro" id="IPR056203">
    <property type="entry name" value="Cds6_C"/>
</dbReference>
<dbReference type="GO" id="GO:0071555">
    <property type="term" value="P:cell wall organization"/>
    <property type="evidence" value="ECO:0007669"/>
    <property type="project" value="UniProtKB-UniRule"/>
</dbReference>
<evidence type="ECO:0000256" key="5">
    <source>
        <dbReference type="ARBA" id="ARBA00022984"/>
    </source>
</evidence>
<sequence>MKNGSGANLYLMGKFKHAIRLLLVLVTGLVALPAGGMGDLLPPLQYARTHNNNPEALLVNILLEIRQDRLNTALRDVDALLHINPNFRLASLIRGDLLMARAKPLTAFGSAAGATPEQVANFRDEARVRLQRYLEQPPSGKIPKYLLQMQPEQTHAIVVDTSKSRLYLFENNAGEPRYVADYYITSGKAGAEKLREGDQKTPLGVYFVTSSLAMEKLSDFYGVGAFPLSYPNEWDKRQGRNGHGIWLHGVPRDTYSRPPRASSGCVVLTNPDMATLGKTLQAGLTPVVISDHVEWVSAEEWRSQRERFKGEVEAWRRDWESLDNERYLNHYSRAFSANGQDFAIFSAQKRQVNAGKSALQVKLSDVSIFQYPGKDNIFVVTFTQDYQSNNLSNVMRKRQYWQMENGQWRIMYEGAA</sequence>
<dbReference type="CDD" id="cd16913">
    <property type="entry name" value="YkuD_like"/>
    <property type="match status" value="1"/>
</dbReference>
<dbReference type="PANTHER" id="PTHR36699:SF1">
    <property type="entry name" value="L,D-TRANSPEPTIDASE YAFK-RELATED"/>
    <property type="match status" value="1"/>
</dbReference>
<keyword evidence="10" id="KW-1185">Reference proteome</keyword>
<dbReference type="SUPFAM" id="SSF54427">
    <property type="entry name" value="NTF2-like"/>
    <property type="match status" value="1"/>
</dbReference>
<dbReference type="GO" id="GO:0009252">
    <property type="term" value="P:peptidoglycan biosynthetic process"/>
    <property type="evidence" value="ECO:0007669"/>
    <property type="project" value="UniProtKB-UniPathway"/>
</dbReference>
<reference evidence="10" key="1">
    <citation type="submission" date="2020-03" db="EMBL/GenBank/DDBJ databases">
        <title>Complete genome sequence of sulfur-oxidizing bacterium skT11.</title>
        <authorList>
            <person name="Kanda M."/>
            <person name="Kojima H."/>
            <person name="Fukui M."/>
        </authorList>
    </citation>
    <scope>NUCLEOTIDE SEQUENCE [LARGE SCALE GENOMIC DNA]</scope>
    <source>
        <strain evidence="10">skT11</strain>
    </source>
</reference>
<dbReference type="Pfam" id="PF03734">
    <property type="entry name" value="YkuD"/>
    <property type="match status" value="1"/>
</dbReference>
<comment type="pathway">
    <text evidence="1 7">Cell wall biogenesis; peptidoglycan biosynthesis.</text>
</comment>
<evidence type="ECO:0000259" key="8">
    <source>
        <dbReference type="PROSITE" id="PS52029"/>
    </source>
</evidence>
<evidence type="ECO:0000256" key="6">
    <source>
        <dbReference type="ARBA" id="ARBA00023316"/>
    </source>
</evidence>
<dbReference type="GO" id="GO:0016740">
    <property type="term" value="F:transferase activity"/>
    <property type="evidence" value="ECO:0007669"/>
    <property type="project" value="UniProtKB-KW"/>
</dbReference>
<evidence type="ECO:0000256" key="2">
    <source>
        <dbReference type="ARBA" id="ARBA00005992"/>
    </source>
</evidence>
<dbReference type="RefSeq" id="WP_244617357.1">
    <property type="nucleotide sequence ID" value="NZ_AP022853.1"/>
</dbReference>
<comment type="similarity">
    <text evidence="2">Belongs to the YkuD family.</text>
</comment>
<dbReference type="UniPathway" id="UPA00219"/>
<organism evidence="9 10">
    <name type="scientific">Sulfurimicrobium lacus</name>
    <dbReference type="NCBI Taxonomy" id="2715678"/>
    <lineage>
        <taxon>Bacteria</taxon>
        <taxon>Pseudomonadati</taxon>
        <taxon>Pseudomonadota</taxon>
        <taxon>Betaproteobacteria</taxon>
        <taxon>Nitrosomonadales</taxon>
        <taxon>Sulfuricellaceae</taxon>
        <taxon>Sulfurimicrobium</taxon>
    </lineage>
</organism>
<proteinExistence type="inferred from homology"/>
<accession>A0A6F8VDX5</accession>
<protein>
    <recommendedName>
        <fullName evidence="8">L,D-TPase catalytic domain-containing protein</fullName>
    </recommendedName>
</protein>
<dbReference type="GO" id="GO:0008360">
    <property type="term" value="P:regulation of cell shape"/>
    <property type="evidence" value="ECO:0007669"/>
    <property type="project" value="UniProtKB-UniRule"/>
</dbReference>
<gene>
    <name evidence="9" type="ORF">SKTS_29090</name>
</gene>